<dbReference type="Proteomes" id="UP001183410">
    <property type="component" value="Unassembled WGS sequence"/>
</dbReference>
<evidence type="ECO:0000313" key="2">
    <source>
        <dbReference type="EMBL" id="MDT0267378.1"/>
    </source>
</evidence>
<dbReference type="SUPFAM" id="SSF47336">
    <property type="entry name" value="ACP-like"/>
    <property type="match status" value="1"/>
</dbReference>
<reference evidence="3" key="1">
    <citation type="submission" date="2023-07" db="EMBL/GenBank/DDBJ databases">
        <title>30 novel species of actinomycetes from the DSMZ collection.</title>
        <authorList>
            <person name="Nouioui I."/>
        </authorList>
    </citation>
    <scope>NUCLEOTIDE SEQUENCE [LARGE SCALE GENOMIC DNA]</scope>
    <source>
        <strain evidence="3">DSM 44915</strain>
    </source>
</reference>
<organism evidence="2 3">
    <name type="scientific">Streptomyces chisholmiae</name>
    <dbReference type="NCBI Taxonomy" id="3075540"/>
    <lineage>
        <taxon>Bacteria</taxon>
        <taxon>Bacillati</taxon>
        <taxon>Actinomycetota</taxon>
        <taxon>Actinomycetes</taxon>
        <taxon>Kitasatosporales</taxon>
        <taxon>Streptomycetaceae</taxon>
        <taxon>Streptomyces</taxon>
    </lineage>
</organism>
<dbReference type="RefSeq" id="WP_311667440.1">
    <property type="nucleotide sequence ID" value="NZ_JAVREO010000007.1"/>
</dbReference>
<name>A0ABU2JQW9_9ACTN</name>
<accession>A0ABU2JQW9</accession>
<dbReference type="PROSITE" id="PS50075">
    <property type="entry name" value="CARRIER"/>
    <property type="match status" value="1"/>
</dbReference>
<dbReference type="InterPro" id="IPR009081">
    <property type="entry name" value="PP-bd_ACP"/>
</dbReference>
<dbReference type="EMBL" id="JAVREO010000007">
    <property type="protein sequence ID" value="MDT0267378.1"/>
    <property type="molecule type" value="Genomic_DNA"/>
</dbReference>
<gene>
    <name evidence="2" type="ORF">RM844_13890</name>
</gene>
<proteinExistence type="predicted"/>
<sequence>MTRTEIVEHLRVALSAVLNKEFPALTPELRLFEDLALDSTSVIELLMSLEDTMGLEIDPDELGPEVFESVGSLTDYVEDGFRKAVV</sequence>
<dbReference type="Pfam" id="PF00550">
    <property type="entry name" value="PP-binding"/>
    <property type="match status" value="1"/>
</dbReference>
<dbReference type="Gene3D" id="1.10.1200.10">
    <property type="entry name" value="ACP-like"/>
    <property type="match status" value="1"/>
</dbReference>
<evidence type="ECO:0000259" key="1">
    <source>
        <dbReference type="PROSITE" id="PS50075"/>
    </source>
</evidence>
<protein>
    <submittedName>
        <fullName evidence="2">Acyl carrier protein</fullName>
    </submittedName>
</protein>
<feature type="domain" description="Carrier" evidence="1">
    <location>
        <begin position="1"/>
        <end position="81"/>
    </location>
</feature>
<dbReference type="InterPro" id="IPR036736">
    <property type="entry name" value="ACP-like_sf"/>
</dbReference>
<evidence type="ECO:0000313" key="3">
    <source>
        <dbReference type="Proteomes" id="UP001183410"/>
    </source>
</evidence>
<keyword evidence="3" id="KW-1185">Reference proteome</keyword>
<comment type="caution">
    <text evidence="2">The sequence shown here is derived from an EMBL/GenBank/DDBJ whole genome shotgun (WGS) entry which is preliminary data.</text>
</comment>